<organism evidence="1 2">
    <name type="scientific">Pyrenophora seminiperda CCB06</name>
    <dbReference type="NCBI Taxonomy" id="1302712"/>
    <lineage>
        <taxon>Eukaryota</taxon>
        <taxon>Fungi</taxon>
        <taxon>Dikarya</taxon>
        <taxon>Ascomycota</taxon>
        <taxon>Pezizomycotina</taxon>
        <taxon>Dothideomycetes</taxon>
        <taxon>Pleosporomycetidae</taxon>
        <taxon>Pleosporales</taxon>
        <taxon>Pleosporineae</taxon>
        <taxon>Pleosporaceae</taxon>
        <taxon>Pyrenophora</taxon>
    </lineage>
</organism>
<evidence type="ECO:0000313" key="1">
    <source>
        <dbReference type="EMBL" id="RMZ68793.1"/>
    </source>
</evidence>
<dbReference type="Proteomes" id="UP000265663">
    <property type="component" value="Unassembled WGS sequence"/>
</dbReference>
<accession>A0A3M7M2T9</accession>
<protein>
    <submittedName>
        <fullName evidence="1">Uncharacterized protein</fullName>
    </submittedName>
</protein>
<gene>
    <name evidence="1" type="ORF">GMOD_00002641</name>
</gene>
<evidence type="ECO:0000313" key="2">
    <source>
        <dbReference type="Proteomes" id="UP000265663"/>
    </source>
</evidence>
<reference evidence="1 2" key="1">
    <citation type="journal article" date="2014" name="PLoS ONE">
        <title>De novo Genome Assembly of the Fungal Plant Pathogen Pyrenophora semeniperda.</title>
        <authorList>
            <person name="Soliai M.M."/>
            <person name="Meyer S.E."/>
            <person name="Udall J.A."/>
            <person name="Elzinga D.E."/>
            <person name="Hermansen R.A."/>
            <person name="Bodily P.M."/>
            <person name="Hart A.A."/>
            <person name="Coleman C.E."/>
        </authorList>
    </citation>
    <scope>NUCLEOTIDE SEQUENCE [LARGE SCALE GENOMIC DNA]</scope>
    <source>
        <strain evidence="1 2">CCB06</strain>
        <tissue evidence="1">Mycelium</tissue>
    </source>
</reference>
<keyword evidence="2" id="KW-1185">Reference proteome</keyword>
<name>A0A3M7M2T9_9PLEO</name>
<dbReference type="EMBL" id="KE747817">
    <property type="protein sequence ID" value="RMZ68793.1"/>
    <property type="molecule type" value="Genomic_DNA"/>
</dbReference>
<proteinExistence type="predicted"/>
<dbReference type="AlphaFoldDB" id="A0A3M7M2T9"/>
<sequence>MNRPPLHAVLASLPPKIWYMSSMSFFLLTEKIKMRTWFLMMEFPSAHHVYIEDYVNTSHEQVCATFYGQVVVVMILPYHRSLYSFVHPLVEPPSGVRLALRYGTGHIFIQKLPRPFFMCVGPTGPHLLLSKIYSILLYVPRVLNKINCEKSRTVPLWCSNALALAIKRPLFLFLLLPHSTIFLSQIEPSMTTMGSSFLKYFLNLPTRLAAEPGEQN</sequence>